<evidence type="ECO:0000313" key="2">
    <source>
        <dbReference type="EMBL" id="OQV21553.1"/>
    </source>
</evidence>
<dbReference type="Proteomes" id="UP000192578">
    <property type="component" value="Unassembled WGS sequence"/>
</dbReference>
<keyword evidence="3" id="KW-1185">Reference proteome</keyword>
<feature type="transmembrane region" description="Helical" evidence="1">
    <location>
        <begin position="21"/>
        <end position="45"/>
    </location>
</feature>
<keyword evidence="1" id="KW-0812">Transmembrane</keyword>
<accession>A0A1W0X253</accession>
<gene>
    <name evidence="2" type="ORF">BV898_04455</name>
</gene>
<sequence>MNVSSRTGPKKGAAARRQTHIVMMILLTSFLAFTSSSTIGTVTLYSEDSGFIACSGACGAPGNLTLPPPQRIFINSAILQTVGEHAAAGSQCRRDVTGMVKKMCDTRVLCVVPAPSSFTVNPATAGANGTVMARSFGWRDPCGPISSSEMRSSQRTLEISYMCNRWRKV</sequence>
<name>A0A1W0X253_HYPEX</name>
<keyword evidence="1" id="KW-0472">Membrane</keyword>
<comment type="caution">
    <text evidence="2">The sequence shown here is derived from an EMBL/GenBank/DDBJ whole genome shotgun (WGS) entry which is preliminary data.</text>
</comment>
<dbReference type="AlphaFoldDB" id="A0A1W0X253"/>
<keyword evidence="1" id="KW-1133">Transmembrane helix</keyword>
<dbReference type="EMBL" id="MTYJ01000022">
    <property type="protein sequence ID" value="OQV21553.1"/>
    <property type="molecule type" value="Genomic_DNA"/>
</dbReference>
<evidence type="ECO:0000256" key="1">
    <source>
        <dbReference type="SAM" id="Phobius"/>
    </source>
</evidence>
<protein>
    <submittedName>
        <fullName evidence="2">Uncharacterized protein</fullName>
    </submittedName>
</protein>
<proteinExistence type="predicted"/>
<reference evidence="3" key="1">
    <citation type="submission" date="2017-01" db="EMBL/GenBank/DDBJ databases">
        <title>Comparative genomics of anhydrobiosis in the tardigrade Hypsibius dujardini.</title>
        <authorList>
            <person name="Yoshida Y."/>
            <person name="Koutsovoulos G."/>
            <person name="Laetsch D."/>
            <person name="Stevens L."/>
            <person name="Kumar S."/>
            <person name="Horikawa D."/>
            <person name="Ishino K."/>
            <person name="Komine S."/>
            <person name="Tomita M."/>
            <person name="Blaxter M."/>
            <person name="Arakawa K."/>
        </authorList>
    </citation>
    <scope>NUCLEOTIDE SEQUENCE [LARGE SCALE GENOMIC DNA]</scope>
    <source>
        <strain evidence="3">Z151</strain>
    </source>
</reference>
<organism evidence="2 3">
    <name type="scientific">Hypsibius exemplaris</name>
    <name type="common">Freshwater tardigrade</name>
    <dbReference type="NCBI Taxonomy" id="2072580"/>
    <lineage>
        <taxon>Eukaryota</taxon>
        <taxon>Metazoa</taxon>
        <taxon>Ecdysozoa</taxon>
        <taxon>Tardigrada</taxon>
        <taxon>Eutardigrada</taxon>
        <taxon>Parachela</taxon>
        <taxon>Hypsibioidea</taxon>
        <taxon>Hypsibiidae</taxon>
        <taxon>Hypsibius</taxon>
    </lineage>
</organism>
<dbReference type="OrthoDB" id="10570966at2759"/>
<evidence type="ECO:0000313" key="3">
    <source>
        <dbReference type="Proteomes" id="UP000192578"/>
    </source>
</evidence>